<dbReference type="Pfam" id="PF01346">
    <property type="entry name" value="FKBP_N"/>
    <property type="match status" value="1"/>
</dbReference>
<feature type="domain" description="PPIase FKBP-type" evidence="8">
    <location>
        <begin position="149"/>
        <end position="234"/>
    </location>
</feature>
<comment type="catalytic activity">
    <reaction evidence="1 5 6">
        <text>[protein]-peptidylproline (omega=180) = [protein]-peptidylproline (omega=0)</text>
        <dbReference type="Rhea" id="RHEA:16237"/>
        <dbReference type="Rhea" id="RHEA-COMP:10747"/>
        <dbReference type="Rhea" id="RHEA-COMP:10748"/>
        <dbReference type="ChEBI" id="CHEBI:83833"/>
        <dbReference type="ChEBI" id="CHEBI:83834"/>
        <dbReference type="EC" id="5.2.1.8"/>
    </reaction>
</comment>
<dbReference type="EC" id="5.2.1.8" evidence="6"/>
<keyword evidence="4 5" id="KW-0413">Isomerase</keyword>
<dbReference type="PANTHER" id="PTHR43811:SF19">
    <property type="entry name" value="39 KDA FK506-BINDING NUCLEAR PROTEIN"/>
    <property type="match status" value="1"/>
</dbReference>
<dbReference type="InterPro" id="IPR000774">
    <property type="entry name" value="PPIase_FKBP_N"/>
</dbReference>
<comment type="similarity">
    <text evidence="2 6">Belongs to the FKBP-type PPIase family.</text>
</comment>
<dbReference type="InterPro" id="IPR001179">
    <property type="entry name" value="PPIase_FKBP_dom"/>
</dbReference>
<gene>
    <name evidence="9" type="ORF">L2725_09005</name>
</gene>
<organism evidence="9 10">
    <name type="scientific">Shewanella corallii</name>
    <dbReference type="NCBI Taxonomy" id="560080"/>
    <lineage>
        <taxon>Bacteria</taxon>
        <taxon>Pseudomonadati</taxon>
        <taxon>Pseudomonadota</taxon>
        <taxon>Gammaproteobacteria</taxon>
        <taxon>Alteromonadales</taxon>
        <taxon>Shewanellaceae</taxon>
        <taxon>Shewanella</taxon>
    </lineage>
</organism>
<evidence type="ECO:0000256" key="4">
    <source>
        <dbReference type="ARBA" id="ARBA00023235"/>
    </source>
</evidence>
<evidence type="ECO:0000256" key="3">
    <source>
        <dbReference type="ARBA" id="ARBA00023110"/>
    </source>
</evidence>
<feature type="chain" id="PRO_5045720150" description="Peptidyl-prolyl cis-trans isomerase" evidence="7">
    <location>
        <begin position="24"/>
        <end position="263"/>
    </location>
</feature>
<evidence type="ECO:0000256" key="5">
    <source>
        <dbReference type="PROSITE-ProRule" id="PRU00277"/>
    </source>
</evidence>
<reference evidence="9 10" key="1">
    <citation type="submission" date="2022-01" db="EMBL/GenBank/DDBJ databases">
        <title>Whole genome-based taxonomy of the Shewanellaceae.</title>
        <authorList>
            <person name="Martin-Rodriguez A.J."/>
        </authorList>
    </citation>
    <scope>NUCLEOTIDE SEQUENCE [LARGE SCALE GENOMIC DNA]</scope>
    <source>
        <strain evidence="9 10">DSM 21332</strain>
    </source>
</reference>
<evidence type="ECO:0000256" key="2">
    <source>
        <dbReference type="ARBA" id="ARBA00006577"/>
    </source>
</evidence>
<comment type="caution">
    <text evidence="9">The sequence shown here is derived from an EMBL/GenBank/DDBJ whole genome shotgun (WGS) entry which is preliminary data.</text>
</comment>
<evidence type="ECO:0000256" key="7">
    <source>
        <dbReference type="SAM" id="SignalP"/>
    </source>
</evidence>
<name>A0ABT0N659_9GAMM</name>
<accession>A0ABT0N659</accession>
<dbReference type="Pfam" id="PF00254">
    <property type="entry name" value="FKBP_C"/>
    <property type="match status" value="1"/>
</dbReference>
<keyword evidence="10" id="KW-1185">Reference proteome</keyword>
<dbReference type="Proteomes" id="UP001202831">
    <property type="component" value="Unassembled WGS sequence"/>
</dbReference>
<evidence type="ECO:0000313" key="9">
    <source>
        <dbReference type="EMBL" id="MCL2913932.1"/>
    </source>
</evidence>
<evidence type="ECO:0000313" key="10">
    <source>
        <dbReference type="Proteomes" id="UP001202831"/>
    </source>
</evidence>
<dbReference type="PANTHER" id="PTHR43811">
    <property type="entry name" value="FKBP-TYPE PEPTIDYL-PROLYL CIS-TRANS ISOMERASE FKPA"/>
    <property type="match status" value="1"/>
</dbReference>
<sequence length="263" mass="28413">MKTFKRTLLATVTTLVMSTSALATELKTDLDRESYALGSSVGKYMSNQVYNQVELGADVNMDAVVAGFVDALKDQSKISEGDVVTLLNQRLEFLNAKREAQMAKMKEENKANSEAFLIENKLKEGVTVTESGLQYEVLTMGNGNKPKPEDVVTVNYTGKLMDGTEFESTYAQNKPARMALMTLIPGWSEGLQLMPEGSTFRFTVPAELAYGSEGAGMIPPESALVFEIELVKVEVQKDKPAGMGMGMGMGGMGGMGGMMSGHE</sequence>
<evidence type="ECO:0000256" key="6">
    <source>
        <dbReference type="RuleBase" id="RU003915"/>
    </source>
</evidence>
<proteinExistence type="inferred from homology"/>
<dbReference type="PROSITE" id="PS50059">
    <property type="entry name" value="FKBP_PPIASE"/>
    <property type="match status" value="1"/>
</dbReference>
<dbReference type="InterPro" id="IPR036944">
    <property type="entry name" value="PPIase_FKBP_N_sf"/>
</dbReference>
<evidence type="ECO:0000259" key="8">
    <source>
        <dbReference type="PROSITE" id="PS50059"/>
    </source>
</evidence>
<dbReference type="Gene3D" id="1.10.287.460">
    <property type="entry name" value="Peptidyl-prolyl cis-trans isomerase, FKBP-type, N-terminal domain"/>
    <property type="match status" value="1"/>
</dbReference>
<evidence type="ECO:0000256" key="1">
    <source>
        <dbReference type="ARBA" id="ARBA00000971"/>
    </source>
</evidence>
<dbReference type="InterPro" id="IPR046357">
    <property type="entry name" value="PPIase_dom_sf"/>
</dbReference>
<dbReference type="EMBL" id="JAKIKT010000002">
    <property type="protein sequence ID" value="MCL2913932.1"/>
    <property type="molecule type" value="Genomic_DNA"/>
</dbReference>
<dbReference type="SUPFAM" id="SSF54534">
    <property type="entry name" value="FKBP-like"/>
    <property type="match status" value="1"/>
</dbReference>
<protein>
    <recommendedName>
        <fullName evidence="6">Peptidyl-prolyl cis-trans isomerase</fullName>
        <ecNumber evidence="6">5.2.1.8</ecNumber>
    </recommendedName>
</protein>
<keyword evidence="7" id="KW-0732">Signal</keyword>
<dbReference type="GO" id="GO:0016853">
    <property type="term" value="F:isomerase activity"/>
    <property type="evidence" value="ECO:0007669"/>
    <property type="project" value="UniProtKB-KW"/>
</dbReference>
<feature type="signal peptide" evidence="7">
    <location>
        <begin position="1"/>
        <end position="23"/>
    </location>
</feature>
<dbReference type="RefSeq" id="WP_249248631.1">
    <property type="nucleotide sequence ID" value="NZ_JAKIKT010000002.1"/>
</dbReference>
<keyword evidence="3 5" id="KW-0697">Rotamase</keyword>
<dbReference type="Gene3D" id="3.10.50.40">
    <property type="match status" value="1"/>
</dbReference>